<name>A0A1M5HYK5_SALEC</name>
<dbReference type="STRING" id="1073325.SAMN05444483_10656"/>
<keyword evidence="1" id="KW-1277">Toxin-antitoxin system</keyword>
<dbReference type="RefSeq" id="WP_072879699.1">
    <property type="nucleotide sequence ID" value="NZ_FQVT01000006.1"/>
</dbReference>
<reference evidence="3" key="1">
    <citation type="submission" date="2016-11" db="EMBL/GenBank/DDBJ databases">
        <authorList>
            <person name="Varghese N."/>
            <person name="Submissions S."/>
        </authorList>
    </citation>
    <scope>NUCLEOTIDE SEQUENCE [LARGE SCALE GENOMIC DNA]</scope>
    <source>
        <strain evidence="3">DSM 24579</strain>
    </source>
</reference>
<proteinExistence type="predicted"/>
<gene>
    <name evidence="2" type="ORF">SAMN05444483_10656</name>
</gene>
<dbReference type="Gene3D" id="3.30.2310.20">
    <property type="entry name" value="RelE-like"/>
    <property type="match status" value="1"/>
</dbReference>
<accession>A0A1M5HYK5</accession>
<sequence>MEEIWTKEAKYTFENNIDFLVNRWSIKVADSFAKKTFQLIDLLKKNPEIGQIDERWRTQKILVVPQMYLFYEIRGNKLVLLYFWNNFKQPLF</sequence>
<evidence type="ECO:0000313" key="2">
    <source>
        <dbReference type="EMBL" id="SHG20913.1"/>
    </source>
</evidence>
<dbReference type="Pfam" id="PF05016">
    <property type="entry name" value="ParE_toxin"/>
    <property type="match status" value="1"/>
</dbReference>
<dbReference type="Proteomes" id="UP000183945">
    <property type="component" value="Unassembled WGS sequence"/>
</dbReference>
<keyword evidence="3" id="KW-1185">Reference proteome</keyword>
<dbReference type="AlphaFoldDB" id="A0A1M5HYK5"/>
<dbReference type="EMBL" id="FQVT01000006">
    <property type="protein sequence ID" value="SHG20913.1"/>
    <property type="molecule type" value="Genomic_DNA"/>
</dbReference>
<dbReference type="InterPro" id="IPR035093">
    <property type="entry name" value="RelE/ParE_toxin_dom_sf"/>
</dbReference>
<organism evidence="2 3">
    <name type="scientific">Salegentibacter echinorum</name>
    <dbReference type="NCBI Taxonomy" id="1073325"/>
    <lineage>
        <taxon>Bacteria</taxon>
        <taxon>Pseudomonadati</taxon>
        <taxon>Bacteroidota</taxon>
        <taxon>Flavobacteriia</taxon>
        <taxon>Flavobacteriales</taxon>
        <taxon>Flavobacteriaceae</taxon>
        <taxon>Salegentibacter</taxon>
    </lineage>
</organism>
<evidence type="ECO:0000313" key="3">
    <source>
        <dbReference type="Proteomes" id="UP000183945"/>
    </source>
</evidence>
<protein>
    <submittedName>
        <fullName evidence="2">Plasmid stabilization system protein ParE</fullName>
    </submittedName>
</protein>
<evidence type="ECO:0000256" key="1">
    <source>
        <dbReference type="ARBA" id="ARBA00022649"/>
    </source>
</evidence>
<dbReference type="InterPro" id="IPR007712">
    <property type="entry name" value="RelE/ParE_toxin"/>
</dbReference>
<dbReference type="OrthoDB" id="1098070at2"/>